<organism evidence="1 2">
    <name type="scientific">Cruoricaptor ignavus</name>
    <dbReference type="NCBI Taxonomy" id="1118202"/>
    <lineage>
        <taxon>Bacteria</taxon>
        <taxon>Pseudomonadati</taxon>
        <taxon>Bacteroidota</taxon>
        <taxon>Flavobacteriia</taxon>
        <taxon>Flavobacteriales</taxon>
        <taxon>Weeksellaceae</taxon>
        <taxon>Cruoricaptor</taxon>
    </lineage>
</organism>
<dbReference type="KEGG" id="civ:IMZ16_05515"/>
<dbReference type="RefSeq" id="WP_193439206.1">
    <property type="nucleotide sequence ID" value="NZ_CP063145.1"/>
</dbReference>
<dbReference type="EMBL" id="CP063145">
    <property type="protein sequence ID" value="QOR73006.1"/>
    <property type="molecule type" value="Genomic_DNA"/>
</dbReference>
<dbReference type="InterPro" id="IPR005901">
    <property type="entry name" value="GLPGLI"/>
</dbReference>
<evidence type="ECO:0000313" key="2">
    <source>
        <dbReference type="Proteomes" id="UP000593605"/>
    </source>
</evidence>
<dbReference type="Proteomes" id="UP000593605">
    <property type="component" value="Chromosome"/>
</dbReference>
<dbReference type="AlphaFoldDB" id="A0A7M1SZJ4"/>
<sequence length="177" mass="20804">MNYFSIASDDPIEWKLSDELRELDGYTLQKASADFRGRHWVAWFSPDVPISEGPYKFCGLPGLIFEVEDSEKHYVYKLVSNTQLRETADTSNFLETFYGDNPIAINWKKYEKLMLDEYNDPFNRLAKSLREGKSIRIGSEEITSTSQLDARRRSYQETIKKYYNPIERDKLINYPSK</sequence>
<evidence type="ECO:0000313" key="1">
    <source>
        <dbReference type="EMBL" id="QOR73006.1"/>
    </source>
</evidence>
<proteinExistence type="predicted"/>
<name>A0A7M1SZJ4_9FLAO</name>
<accession>A0A7M1SZJ4</accession>
<dbReference type="NCBIfam" id="TIGR01200">
    <property type="entry name" value="GLPGLI"/>
    <property type="match status" value="1"/>
</dbReference>
<gene>
    <name evidence="1" type="ORF">IMZ16_05515</name>
</gene>
<dbReference type="Pfam" id="PF09697">
    <property type="entry name" value="Porph_ging"/>
    <property type="match status" value="1"/>
</dbReference>
<protein>
    <submittedName>
        <fullName evidence="1">GLPGLI family protein</fullName>
    </submittedName>
</protein>
<reference evidence="1 2" key="1">
    <citation type="submission" date="2020-10" db="EMBL/GenBank/DDBJ databases">
        <title>Complete genome of Cruoricapor ignavus strain M1214 isolated from the blood culture of a febrile patient.</title>
        <authorList>
            <person name="Guglielmino C.J.D."/>
        </authorList>
    </citation>
    <scope>NUCLEOTIDE SEQUENCE [LARGE SCALE GENOMIC DNA]</scope>
    <source>
        <strain evidence="1 2">M1214</strain>
    </source>
</reference>